<proteinExistence type="predicted"/>
<gene>
    <name evidence="2" type="ORF">FEF10_22760</name>
</gene>
<evidence type="ECO:0000313" key="2">
    <source>
        <dbReference type="EMBL" id="TMM62902.1"/>
    </source>
</evidence>
<name>A0ABY2VFX9_9PSED</name>
<feature type="domain" description="Glycosyl transferase family 1" evidence="1">
    <location>
        <begin position="212"/>
        <end position="356"/>
    </location>
</feature>
<dbReference type="InterPro" id="IPR001296">
    <property type="entry name" value="Glyco_trans_1"/>
</dbReference>
<evidence type="ECO:0000313" key="3">
    <source>
        <dbReference type="Proteomes" id="UP000310095"/>
    </source>
</evidence>
<dbReference type="Proteomes" id="UP000310095">
    <property type="component" value="Unassembled WGS sequence"/>
</dbReference>
<dbReference type="RefSeq" id="WP_011063350.1">
    <property type="nucleotide sequence ID" value="NZ_CP022097.2"/>
</dbReference>
<protein>
    <submittedName>
        <fullName evidence="2">Glycosyltransferase family 4 protein</fullName>
    </submittedName>
</protein>
<dbReference type="EMBL" id="VAVY01000003">
    <property type="protein sequence ID" value="TMM62902.1"/>
    <property type="molecule type" value="Genomic_DNA"/>
</dbReference>
<dbReference type="CDD" id="cd03801">
    <property type="entry name" value="GT4_PimA-like"/>
    <property type="match status" value="1"/>
</dbReference>
<keyword evidence="3" id="KW-1185">Reference proteome</keyword>
<dbReference type="Gene3D" id="3.40.50.2000">
    <property type="entry name" value="Glycogen Phosphorylase B"/>
    <property type="match status" value="1"/>
</dbReference>
<dbReference type="Pfam" id="PF00534">
    <property type="entry name" value="Glycos_transf_1"/>
    <property type="match status" value="1"/>
</dbReference>
<dbReference type="SUPFAM" id="SSF53756">
    <property type="entry name" value="UDP-Glycosyltransferase/glycogen phosphorylase"/>
    <property type="match status" value="1"/>
</dbReference>
<comment type="caution">
    <text evidence="2">The sequence shown here is derived from an EMBL/GenBank/DDBJ whole genome shotgun (WGS) entry which is preliminary data.</text>
</comment>
<evidence type="ECO:0000259" key="1">
    <source>
        <dbReference type="Pfam" id="PF00534"/>
    </source>
</evidence>
<organism evidence="2 3">
    <name type="scientific">Pseudomonas protegens</name>
    <dbReference type="NCBI Taxonomy" id="380021"/>
    <lineage>
        <taxon>Bacteria</taxon>
        <taxon>Pseudomonadati</taxon>
        <taxon>Pseudomonadota</taxon>
        <taxon>Gammaproteobacteria</taxon>
        <taxon>Pseudomonadales</taxon>
        <taxon>Pseudomonadaceae</taxon>
        <taxon>Pseudomonas</taxon>
    </lineage>
</organism>
<reference evidence="2 3" key="1">
    <citation type="submission" date="2019-05" db="EMBL/GenBank/DDBJ databases">
        <title>Identification and Biocontrol Activity Analysis of Biocontrol Strain PF-1 Based on Genome-wide Data.</title>
        <authorList>
            <person name="Qi J."/>
        </authorList>
    </citation>
    <scope>NUCLEOTIDE SEQUENCE [LARGE SCALE GENOMIC DNA]</scope>
    <source>
        <strain evidence="2 3">PF-1</strain>
    </source>
</reference>
<accession>A0ABY2VFX9</accession>
<dbReference type="PANTHER" id="PTHR12526">
    <property type="entry name" value="GLYCOSYLTRANSFERASE"/>
    <property type="match status" value="1"/>
</dbReference>
<sequence>MRPDVKNKVKVLTFLGYYIPGYKAGGPIRTLANMADHLSEHFEFWIITRDRDQDESLAYDSVSVNTWQKVGNANVYYLSPDRCTVRGIARVVDSTPHDLVYLNSFFDPNFTLKPLLGWKFLKSTDKPIILAPRGEFSEGALSIKTTKKNIYIRLCSWIYRGITFHASSQYEKNDSLRNLSWLLDKNIFVAIDLPTKLDQTHLPPPLPTNPDTSSLRVIFLSRICRMKNLDYALAVLAHVTKNIKLDIYGPKEDPDYWMECESYIRQLPANIEVSYCGNVMPENVKDTFASYDLFFFPTKGENYGHVVAESISVGTPVLLSDQTPWRNLEKENLGWDLSLDDPLLFAKTIDNFASTPKDERQSQRVSVYKKALEKLSDSTSVELNKELFLSVLKNRKG</sequence>
<dbReference type="PANTHER" id="PTHR12526:SF630">
    <property type="entry name" value="GLYCOSYLTRANSFERASE"/>
    <property type="match status" value="1"/>
</dbReference>